<feature type="region of interest" description="Disordered" evidence="1">
    <location>
        <begin position="55"/>
        <end position="90"/>
    </location>
</feature>
<dbReference type="EMBL" id="CP043494">
    <property type="protein sequence ID" value="WNG47962.1"/>
    <property type="molecule type" value="Genomic_DNA"/>
</dbReference>
<proteinExistence type="predicted"/>
<evidence type="ECO:0000256" key="1">
    <source>
        <dbReference type="SAM" id="MobiDB-lite"/>
    </source>
</evidence>
<dbReference type="Proteomes" id="UP001611383">
    <property type="component" value="Chromosome"/>
</dbReference>
<protein>
    <submittedName>
        <fullName evidence="2">Uncharacterized protein</fullName>
    </submittedName>
</protein>
<keyword evidence="3" id="KW-1185">Reference proteome</keyword>
<name>A0ABY9WXV9_9BACT</name>
<reference evidence="2 3" key="1">
    <citation type="submission" date="2019-08" db="EMBL/GenBank/DDBJ databases">
        <title>Archangium and Cystobacter genomes.</title>
        <authorList>
            <person name="Chen I.-C.K."/>
            <person name="Wielgoss S."/>
        </authorList>
    </citation>
    <scope>NUCLEOTIDE SEQUENCE [LARGE SCALE GENOMIC DNA]</scope>
    <source>
        <strain evidence="2 3">Cbm 6</strain>
    </source>
</reference>
<gene>
    <name evidence="2" type="ORF">F0U60_30335</name>
</gene>
<evidence type="ECO:0000313" key="3">
    <source>
        <dbReference type="Proteomes" id="UP001611383"/>
    </source>
</evidence>
<evidence type="ECO:0000313" key="2">
    <source>
        <dbReference type="EMBL" id="WNG47962.1"/>
    </source>
</evidence>
<feature type="compositionally biased region" description="Basic residues" evidence="1">
    <location>
        <begin position="57"/>
        <end position="66"/>
    </location>
</feature>
<organism evidence="2 3">
    <name type="scientific">Archangium minus</name>
    <dbReference type="NCBI Taxonomy" id="83450"/>
    <lineage>
        <taxon>Bacteria</taxon>
        <taxon>Pseudomonadati</taxon>
        <taxon>Myxococcota</taxon>
        <taxon>Myxococcia</taxon>
        <taxon>Myxococcales</taxon>
        <taxon>Cystobacterineae</taxon>
        <taxon>Archangiaceae</taxon>
        <taxon>Archangium</taxon>
    </lineage>
</organism>
<accession>A0ABY9WXV9</accession>
<sequence>MKFEFIDAQKAHFPVDFMCQQLGVSRSRYYAWKDRPEAERHKKDSVLAEVVTQVQVHSHRPGHRRSGDHGLPGDLGCSPENDEHDGEDPAVISKNFSATWEARYQAEREGYRILLAQDPFEDWERSRKPEWAAEEQLFMALEILYARKNVPEARSFLQKGQQIAERILAERKLESEVCRGGFPLNLARLLRTQAYISALLAEKVSFDAGLLRRAADMNEEWCRAYSGRQWDSQVQAYYLAAVRLCLIAGDLGRARELLTTKKSFKWHEEEHRLWKQWVDGPRTRKDGWVEFDAYFDRLRDPNLKTDIFLEKGVLRLELGVLRHRFLEGDESGGWPRVFDMIVA</sequence>